<feature type="transmembrane region" description="Helical" evidence="6">
    <location>
        <begin position="313"/>
        <end position="335"/>
    </location>
</feature>
<proteinExistence type="predicted"/>
<evidence type="ECO:0000313" key="7">
    <source>
        <dbReference type="EMBL" id="PJR03868.1"/>
    </source>
</evidence>
<feature type="transmembrane region" description="Helical" evidence="6">
    <location>
        <begin position="400"/>
        <end position="421"/>
    </location>
</feature>
<dbReference type="InterPro" id="IPR002797">
    <property type="entry name" value="Polysacc_synth"/>
</dbReference>
<dbReference type="RefSeq" id="WP_100677435.1">
    <property type="nucleotide sequence ID" value="NZ_NIPO01000001.1"/>
</dbReference>
<dbReference type="InterPro" id="IPR050833">
    <property type="entry name" value="Poly_Biosynth_Transport"/>
</dbReference>
<evidence type="ECO:0000256" key="1">
    <source>
        <dbReference type="ARBA" id="ARBA00004651"/>
    </source>
</evidence>
<feature type="transmembrane region" description="Helical" evidence="6">
    <location>
        <begin position="465"/>
        <end position="488"/>
    </location>
</feature>
<comment type="subcellular location">
    <subcellularLocation>
        <location evidence="1">Cell membrane</location>
        <topology evidence="1">Multi-pass membrane protein</topology>
    </subcellularLocation>
</comment>
<keyword evidence="5 6" id="KW-0472">Membrane</keyword>
<feature type="transmembrane region" description="Helical" evidence="6">
    <location>
        <begin position="433"/>
        <end position="453"/>
    </location>
</feature>
<dbReference type="PANTHER" id="PTHR30250:SF26">
    <property type="entry name" value="PSMA PROTEIN"/>
    <property type="match status" value="1"/>
</dbReference>
<feature type="transmembrane region" description="Helical" evidence="6">
    <location>
        <begin position="157"/>
        <end position="178"/>
    </location>
</feature>
<keyword evidence="8" id="KW-1185">Reference proteome</keyword>
<dbReference type="Proteomes" id="UP000231960">
    <property type="component" value="Unassembled WGS sequence"/>
</dbReference>
<feature type="transmembrane region" description="Helical" evidence="6">
    <location>
        <begin position="123"/>
        <end position="145"/>
    </location>
</feature>
<comment type="caution">
    <text evidence="7">The sequence shown here is derived from an EMBL/GenBank/DDBJ whole genome shotgun (WGS) entry which is preliminary data.</text>
</comment>
<sequence>MSESKRIVKNTMFLYIRMFLLMGVTLYTSRIVLRELGVSDYGIYSVVGGFVTLLGVLSGAMSSATQRYLSFSIGKGDFVQLKKTFSITLTIHIGIAVLGLLLAETLGLWYVNYKMVFPDDRVFAVNMVYQFSILTFLLKIIQVPYNALIIARERMNMYAYVSILEAVLRLAIVFMLVYFGSDKLITYAILTFSIAFIIRMIYQIYCHREFAESRYKFQYDKKYYKELISYSGWNFLGNIAFFGKNQGINIVLNLFFGTVVNAAYGVTNQVYGAVNLFVSNFQLALNPQIIQNYSQGNLKQVHYLISQGSKFSFFLMLIIVTPILLNTDYILHLWLNNPPEYTVDFLQLCLVNILIECLSGTLLTGAQATGKMKRYQLIVGSLVFLNLPLSYLMLKLGFEPYSTYVIAIIISLLSLQFRLFFLKREMEFDVREYYFRVLSKVAVLGSFVAAIIFGLQNYWDYELNIWTFIVESIFVMGLLVLMIIIVGITKNERKLILQLINKKFKRHK</sequence>
<evidence type="ECO:0000256" key="5">
    <source>
        <dbReference type="ARBA" id="ARBA00023136"/>
    </source>
</evidence>
<evidence type="ECO:0000256" key="3">
    <source>
        <dbReference type="ARBA" id="ARBA00022692"/>
    </source>
</evidence>
<evidence type="ECO:0008006" key="9">
    <source>
        <dbReference type="Google" id="ProtNLM"/>
    </source>
</evidence>
<evidence type="ECO:0000256" key="2">
    <source>
        <dbReference type="ARBA" id="ARBA00022475"/>
    </source>
</evidence>
<dbReference type="EMBL" id="NIPO01000001">
    <property type="protein sequence ID" value="PJR03868.1"/>
    <property type="molecule type" value="Genomic_DNA"/>
</dbReference>
<feature type="transmembrane region" description="Helical" evidence="6">
    <location>
        <begin position="85"/>
        <end position="111"/>
    </location>
</feature>
<evidence type="ECO:0000313" key="8">
    <source>
        <dbReference type="Proteomes" id="UP000231960"/>
    </source>
</evidence>
<dbReference type="Pfam" id="PF01943">
    <property type="entry name" value="Polysacc_synt"/>
    <property type="match status" value="1"/>
</dbReference>
<dbReference type="OrthoDB" id="5365632at2"/>
<protein>
    <recommendedName>
        <fullName evidence="9">Polysaccharide biosynthesis protein</fullName>
    </recommendedName>
</protein>
<dbReference type="AlphaFoldDB" id="A0A2M9R4S8"/>
<accession>A0A2M9R4S8</accession>
<organism evidence="7 8">
    <name type="scientific">Avrilella dinanensis</name>
    <dbReference type="NCBI Taxonomy" id="2008672"/>
    <lineage>
        <taxon>Bacteria</taxon>
        <taxon>Pseudomonadati</taxon>
        <taxon>Bacteroidota</taxon>
        <taxon>Flavobacteriia</taxon>
        <taxon>Flavobacteriales</taxon>
        <taxon>Flavobacteriaceae</taxon>
        <taxon>Avrilella</taxon>
    </lineage>
</organism>
<dbReference type="GO" id="GO:0005886">
    <property type="term" value="C:plasma membrane"/>
    <property type="evidence" value="ECO:0007669"/>
    <property type="project" value="UniProtKB-SubCell"/>
</dbReference>
<evidence type="ECO:0000256" key="6">
    <source>
        <dbReference type="SAM" id="Phobius"/>
    </source>
</evidence>
<keyword evidence="4 6" id="KW-1133">Transmembrane helix</keyword>
<evidence type="ECO:0000256" key="4">
    <source>
        <dbReference type="ARBA" id="ARBA00022989"/>
    </source>
</evidence>
<feature type="transmembrane region" description="Helical" evidence="6">
    <location>
        <begin position="12"/>
        <end position="29"/>
    </location>
</feature>
<feature type="transmembrane region" description="Helical" evidence="6">
    <location>
        <begin position="184"/>
        <end position="202"/>
    </location>
</feature>
<name>A0A2M9R4S8_9FLAO</name>
<gene>
    <name evidence="7" type="ORF">CDL10_04515</name>
</gene>
<keyword evidence="2" id="KW-1003">Cell membrane</keyword>
<feature type="transmembrane region" description="Helical" evidence="6">
    <location>
        <begin position="375"/>
        <end position="394"/>
    </location>
</feature>
<feature type="transmembrane region" description="Helical" evidence="6">
    <location>
        <begin position="41"/>
        <end position="64"/>
    </location>
</feature>
<keyword evidence="3 6" id="KW-0812">Transmembrane</keyword>
<feature type="transmembrane region" description="Helical" evidence="6">
    <location>
        <begin position="341"/>
        <end position="363"/>
    </location>
</feature>
<reference evidence="7 8" key="1">
    <citation type="submission" date="2017-06" db="EMBL/GenBank/DDBJ databases">
        <title>Description of Avrilella dinanensis gen. nov. sp. nov.</title>
        <authorList>
            <person name="Leyer C."/>
            <person name="Sassi M."/>
            <person name="Minet J."/>
            <person name="Kayal S."/>
            <person name="Cattoir V."/>
        </authorList>
    </citation>
    <scope>NUCLEOTIDE SEQUENCE [LARGE SCALE GENOMIC DNA]</scope>
    <source>
        <strain evidence="7 8">UR159</strain>
    </source>
</reference>
<dbReference type="PANTHER" id="PTHR30250">
    <property type="entry name" value="PST FAMILY PREDICTED COLANIC ACID TRANSPORTER"/>
    <property type="match status" value="1"/>
</dbReference>